<reference evidence="2 3" key="1">
    <citation type="journal article" date="2016" name="Nat. Commun.">
        <title>Thousands of microbial genomes shed light on interconnected biogeochemical processes in an aquifer system.</title>
        <authorList>
            <person name="Anantharaman K."/>
            <person name="Brown C.T."/>
            <person name="Hug L.A."/>
            <person name="Sharon I."/>
            <person name="Castelle C.J."/>
            <person name="Probst A.J."/>
            <person name="Thomas B.C."/>
            <person name="Singh A."/>
            <person name="Wilkins M.J."/>
            <person name="Karaoz U."/>
            <person name="Brodie E.L."/>
            <person name="Williams K.H."/>
            <person name="Hubbard S.S."/>
            <person name="Banfield J.F."/>
        </authorList>
    </citation>
    <scope>NUCLEOTIDE SEQUENCE [LARGE SCALE GENOMIC DNA]</scope>
</reference>
<protein>
    <recommendedName>
        <fullName evidence="4">Transposase IS200-like domain-containing protein</fullName>
    </recommendedName>
</protein>
<dbReference type="EMBL" id="MFAK01000004">
    <property type="protein sequence ID" value="OGD75444.1"/>
    <property type="molecule type" value="Genomic_DNA"/>
</dbReference>
<accession>A0A1F5F7V4</accession>
<evidence type="ECO:0000313" key="3">
    <source>
        <dbReference type="Proteomes" id="UP000176191"/>
    </source>
</evidence>
<dbReference type="GO" id="GO:0003677">
    <property type="term" value="F:DNA binding"/>
    <property type="evidence" value="ECO:0007669"/>
    <property type="project" value="InterPro"/>
</dbReference>
<dbReference type="GO" id="GO:0006313">
    <property type="term" value="P:DNA transposition"/>
    <property type="evidence" value="ECO:0007669"/>
    <property type="project" value="InterPro"/>
</dbReference>
<organism evidence="2 3">
    <name type="scientific">Candidatus Collierbacteria bacterium RIFOXYA2_FULL_46_10</name>
    <dbReference type="NCBI Taxonomy" id="1817726"/>
    <lineage>
        <taxon>Bacteria</taxon>
        <taxon>Candidatus Collieribacteriota</taxon>
    </lineage>
</organism>
<evidence type="ECO:0000256" key="1">
    <source>
        <dbReference type="SAM" id="MobiDB-lite"/>
    </source>
</evidence>
<gene>
    <name evidence="2" type="ORF">A2228_01680</name>
</gene>
<dbReference type="Gene3D" id="3.30.70.1290">
    <property type="entry name" value="Transposase IS200-like"/>
    <property type="match status" value="1"/>
</dbReference>
<dbReference type="InterPro" id="IPR036515">
    <property type="entry name" value="Transposase_17_sf"/>
</dbReference>
<proteinExistence type="predicted"/>
<dbReference type="Proteomes" id="UP000176191">
    <property type="component" value="Unassembled WGS sequence"/>
</dbReference>
<dbReference type="AlphaFoldDB" id="A0A1F5F7V4"/>
<name>A0A1F5F7V4_9BACT</name>
<comment type="caution">
    <text evidence="2">The sequence shown here is derived from an EMBL/GenBank/DDBJ whole genome shotgun (WGS) entry which is preliminary data.</text>
</comment>
<dbReference type="SUPFAM" id="SSF143422">
    <property type="entry name" value="Transposase IS200-like"/>
    <property type="match status" value="1"/>
</dbReference>
<evidence type="ECO:0000313" key="2">
    <source>
        <dbReference type="EMBL" id="OGD75444.1"/>
    </source>
</evidence>
<evidence type="ECO:0008006" key="4">
    <source>
        <dbReference type="Google" id="ProtNLM"/>
    </source>
</evidence>
<feature type="region of interest" description="Disordered" evidence="1">
    <location>
        <begin position="185"/>
        <end position="204"/>
    </location>
</feature>
<sequence>MPSLLLKRDFTQGSYYHLKHTAKKDTLLFRTDADYKNFLLLLSYYLRFPDATPLSWVKRLTPQTVIAKRNASTLGASPVTLHGFLLLPDHFHLVLRENQGGPQPGISNLLRRTSVGYAMYYNQTYKVHGTIYRGKYKNILLSQQDLSPLIHSLHHHAGVNNTFLALPTHSSRTDYAGTPRPWITPLPLETNAPPLDPTSRLLLD</sequence>
<dbReference type="GO" id="GO:0004803">
    <property type="term" value="F:transposase activity"/>
    <property type="evidence" value="ECO:0007669"/>
    <property type="project" value="InterPro"/>
</dbReference>